<protein>
    <recommendedName>
        <fullName evidence="3">F-box domain-containing protein</fullName>
    </recommendedName>
</protein>
<keyword evidence="2" id="KW-1185">Reference proteome</keyword>
<evidence type="ECO:0000313" key="2">
    <source>
        <dbReference type="Proteomes" id="UP001305779"/>
    </source>
</evidence>
<reference evidence="1 2" key="1">
    <citation type="journal article" date="2023" name="G3 (Bethesda)">
        <title>A chromosome-level genome assembly of Zasmidium syzygii isolated from banana leaves.</title>
        <authorList>
            <person name="van Westerhoven A.C."/>
            <person name="Mehrabi R."/>
            <person name="Talebi R."/>
            <person name="Steentjes M.B.F."/>
            <person name="Corcolon B."/>
            <person name="Chong P.A."/>
            <person name="Kema G.H.J."/>
            <person name="Seidl M.F."/>
        </authorList>
    </citation>
    <scope>NUCLEOTIDE SEQUENCE [LARGE SCALE GENOMIC DNA]</scope>
    <source>
        <strain evidence="1 2">P124</strain>
    </source>
</reference>
<proteinExistence type="predicted"/>
<organism evidence="1 2">
    <name type="scientific">Zasmidium cellare</name>
    <name type="common">Wine cellar mold</name>
    <name type="synonym">Racodium cellare</name>
    <dbReference type="NCBI Taxonomy" id="395010"/>
    <lineage>
        <taxon>Eukaryota</taxon>
        <taxon>Fungi</taxon>
        <taxon>Dikarya</taxon>
        <taxon>Ascomycota</taxon>
        <taxon>Pezizomycotina</taxon>
        <taxon>Dothideomycetes</taxon>
        <taxon>Dothideomycetidae</taxon>
        <taxon>Mycosphaerellales</taxon>
        <taxon>Mycosphaerellaceae</taxon>
        <taxon>Zasmidium</taxon>
    </lineage>
</organism>
<name>A0ABR0EGH8_ZASCE</name>
<evidence type="ECO:0000313" key="1">
    <source>
        <dbReference type="EMBL" id="KAK4500611.1"/>
    </source>
</evidence>
<dbReference type="Proteomes" id="UP001305779">
    <property type="component" value="Unassembled WGS sequence"/>
</dbReference>
<sequence length="236" mass="26766">MPTTPFKVDVIKAPSMATSFNSTQSHCYLLDLPDELLLWILGYAITKELEEHQPHDSSKSRRRRGLVDVEDDGLQRYRKHVQKEAHRFILSKKLYDVAKDAIRDSMKTGTLSVSVRQEEMRTQYTTLRLTGTLYHPLSYNHLTKLHLIINTGFLAMFKSIAKYHFANASAGIIALLRQYTKLKELIVRLGRDISEEGRVVYRKALQEFASAGNDPNAPVIALSFLADESSNADGKV</sequence>
<accession>A0ABR0EGH8</accession>
<gene>
    <name evidence="1" type="ORF">PRZ48_008800</name>
</gene>
<comment type="caution">
    <text evidence="1">The sequence shown here is derived from an EMBL/GenBank/DDBJ whole genome shotgun (WGS) entry which is preliminary data.</text>
</comment>
<dbReference type="EMBL" id="JAXOVC010000006">
    <property type="protein sequence ID" value="KAK4500611.1"/>
    <property type="molecule type" value="Genomic_DNA"/>
</dbReference>
<evidence type="ECO:0008006" key="3">
    <source>
        <dbReference type="Google" id="ProtNLM"/>
    </source>
</evidence>